<dbReference type="AlphaFoldDB" id="A0AA41MYF4"/>
<accession>A0AA41MYF4</accession>
<protein>
    <submittedName>
        <fullName evidence="10">Olfactory receptor 7G1</fullName>
    </submittedName>
</protein>
<feature type="transmembrane region" description="Helical" evidence="8">
    <location>
        <begin position="91"/>
        <end position="110"/>
    </location>
</feature>
<dbReference type="GO" id="GO:0004930">
    <property type="term" value="F:G protein-coupled receptor activity"/>
    <property type="evidence" value="ECO:0007669"/>
    <property type="project" value="UniProtKB-KW"/>
</dbReference>
<evidence type="ECO:0000259" key="9">
    <source>
        <dbReference type="PROSITE" id="PS50262"/>
    </source>
</evidence>
<evidence type="ECO:0000313" key="10">
    <source>
        <dbReference type="EMBL" id="MBZ3880445.1"/>
    </source>
</evidence>
<feature type="transmembrane region" description="Helical" evidence="8">
    <location>
        <begin position="130"/>
        <end position="151"/>
    </location>
</feature>
<dbReference type="Gene3D" id="1.20.1070.10">
    <property type="entry name" value="Rhodopsin 7-helix transmembrane proteins"/>
    <property type="match status" value="1"/>
</dbReference>
<proteinExistence type="predicted"/>
<dbReference type="PROSITE" id="PS50262">
    <property type="entry name" value="G_PROTEIN_RECEP_F1_2"/>
    <property type="match status" value="1"/>
</dbReference>
<keyword evidence="2 8" id="KW-0812">Transmembrane</keyword>
<dbReference type="Proteomes" id="UP001166674">
    <property type="component" value="Unassembled WGS sequence"/>
</dbReference>
<evidence type="ECO:0000256" key="7">
    <source>
        <dbReference type="ARBA" id="ARBA00023224"/>
    </source>
</evidence>
<name>A0AA41MYF4_SCICA</name>
<sequence>MKPRNQTTVSEFLLLELTENPAVQLLLFSLFLSMYLVTVLGNLLIILAIRSDPNLHTPMYFFLSNLPVTDICMSTSTIPKMLVNIQAQNRSISYTGCLSQVFFLMAFLVLENCLLTAMAYDCYVAICHPLMYPIIMNPSFCVLLVLISLFINGVNSLLHALMVLKLSFCTDLEIPDFFCELSQVIKSACSDTFINNILIYFSSVILGGLEIPHFSELTLVIKLTCSDTLINNILRYVAFVLFAGVHTLE</sequence>
<dbReference type="EMBL" id="JAATJV010372631">
    <property type="protein sequence ID" value="MBZ3880445.1"/>
    <property type="molecule type" value="Genomic_DNA"/>
</dbReference>
<feature type="domain" description="G-protein coupled receptors family 1 profile" evidence="9">
    <location>
        <begin position="41"/>
        <end position="249"/>
    </location>
</feature>
<feature type="transmembrane region" description="Helical" evidence="8">
    <location>
        <begin position="25"/>
        <end position="49"/>
    </location>
</feature>
<dbReference type="InterPro" id="IPR017452">
    <property type="entry name" value="GPCR_Rhodpsn_7TM"/>
</dbReference>
<keyword evidence="5 8" id="KW-0472">Membrane</keyword>
<dbReference type="SUPFAM" id="SSF81321">
    <property type="entry name" value="Family A G protein-coupled receptor-like"/>
    <property type="match status" value="1"/>
</dbReference>
<dbReference type="Pfam" id="PF13853">
    <property type="entry name" value="7tm_4"/>
    <property type="match status" value="1"/>
</dbReference>
<comment type="subcellular location">
    <subcellularLocation>
        <location evidence="1">Membrane</location>
        <topology evidence="1">Multi-pass membrane protein</topology>
    </subcellularLocation>
</comment>
<reference evidence="10" key="1">
    <citation type="submission" date="2020-03" db="EMBL/GenBank/DDBJ databases">
        <title>Studies in the Genomics of Life Span.</title>
        <authorList>
            <person name="Glass D."/>
        </authorList>
    </citation>
    <scope>NUCLEOTIDE SEQUENCE</scope>
    <source>
        <strain evidence="10">SUZIE</strain>
        <tissue evidence="10">Muscle</tissue>
    </source>
</reference>
<dbReference type="InterPro" id="IPR000276">
    <property type="entry name" value="GPCR_Rhodpsn"/>
</dbReference>
<keyword evidence="7" id="KW-0807">Transducer</keyword>
<dbReference type="GO" id="GO:0004984">
    <property type="term" value="F:olfactory receptor activity"/>
    <property type="evidence" value="ECO:0007669"/>
    <property type="project" value="InterPro"/>
</dbReference>
<comment type="caution">
    <text evidence="10">The sequence shown here is derived from an EMBL/GenBank/DDBJ whole genome shotgun (WGS) entry which is preliminary data.</text>
</comment>
<evidence type="ECO:0000256" key="4">
    <source>
        <dbReference type="ARBA" id="ARBA00023040"/>
    </source>
</evidence>
<evidence type="ECO:0000313" key="11">
    <source>
        <dbReference type="Proteomes" id="UP001166674"/>
    </source>
</evidence>
<evidence type="ECO:0000256" key="6">
    <source>
        <dbReference type="ARBA" id="ARBA00023170"/>
    </source>
</evidence>
<dbReference type="PRINTS" id="PR00237">
    <property type="entry name" value="GPCRRHODOPSN"/>
</dbReference>
<keyword evidence="3 8" id="KW-1133">Transmembrane helix</keyword>
<organism evidence="10 11">
    <name type="scientific">Sciurus carolinensis</name>
    <name type="common">Eastern gray squirrel</name>
    <dbReference type="NCBI Taxonomy" id="30640"/>
    <lineage>
        <taxon>Eukaryota</taxon>
        <taxon>Metazoa</taxon>
        <taxon>Chordata</taxon>
        <taxon>Craniata</taxon>
        <taxon>Vertebrata</taxon>
        <taxon>Euteleostomi</taxon>
        <taxon>Mammalia</taxon>
        <taxon>Eutheria</taxon>
        <taxon>Euarchontoglires</taxon>
        <taxon>Glires</taxon>
        <taxon>Rodentia</taxon>
        <taxon>Sciuromorpha</taxon>
        <taxon>Sciuridae</taxon>
        <taxon>Sciurinae</taxon>
        <taxon>Sciurini</taxon>
        <taxon>Sciurus</taxon>
    </lineage>
</organism>
<dbReference type="PRINTS" id="PR00245">
    <property type="entry name" value="OLFACTORYR"/>
</dbReference>
<dbReference type="PANTHER" id="PTHR48001">
    <property type="entry name" value="OLFACTORY RECEPTOR"/>
    <property type="match status" value="1"/>
</dbReference>
<keyword evidence="6 10" id="KW-0675">Receptor</keyword>
<keyword evidence="4" id="KW-0297">G-protein coupled receptor</keyword>
<evidence type="ECO:0000256" key="3">
    <source>
        <dbReference type="ARBA" id="ARBA00022989"/>
    </source>
</evidence>
<gene>
    <name evidence="10" type="ORF">SUZIE_157975</name>
</gene>
<dbReference type="GO" id="GO:0016020">
    <property type="term" value="C:membrane"/>
    <property type="evidence" value="ECO:0007669"/>
    <property type="project" value="UniProtKB-SubCell"/>
</dbReference>
<evidence type="ECO:0000256" key="2">
    <source>
        <dbReference type="ARBA" id="ARBA00022692"/>
    </source>
</evidence>
<evidence type="ECO:0000256" key="5">
    <source>
        <dbReference type="ARBA" id="ARBA00023136"/>
    </source>
</evidence>
<evidence type="ECO:0000256" key="1">
    <source>
        <dbReference type="ARBA" id="ARBA00004141"/>
    </source>
</evidence>
<dbReference type="FunFam" id="1.20.1070.10:FF:000408">
    <property type="entry name" value="Olfactory receptor 59"/>
    <property type="match status" value="1"/>
</dbReference>
<dbReference type="InterPro" id="IPR000725">
    <property type="entry name" value="Olfact_rcpt"/>
</dbReference>
<evidence type="ECO:0000256" key="8">
    <source>
        <dbReference type="SAM" id="Phobius"/>
    </source>
</evidence>
<keyword evidence="11" id="KW-1185">Reference proteome</keyword>